<evidence type="ECO:0000259" key="6">
    <source>
        <dbReference type="Pfam" id="PF06305"/>
    </source>
</evidence>
<evidence type="ECO:0000256" key="2">
    <source>
        <dbReference type="ARBA" id="ARBA00022692"/>
    </source>
</evidence>
<evidence type="ECO:0000256" key="4">
    <source>
        <dbReference type="ARBA" id="ARBA00023136"/>
    </source>
</evidence>
<organism evidence="7 8">
    <name type="scientific">Roseospira visakhapatnamensis</name>
    <dbReference type="NCBI Taxonomy" id="390880"/>
    <lineage>
        <taxon>Bacteria</taxon>
        <taxon>Pseudomonadati</taxon>
        <taxon>Pseudomonadota</taxon>
        <taxon>Alphaproteobacteria</taxon>
        <taxon>Rhodospirillales</taxon>
        <taxon>Rhodospirillaceae</taxon>
        <taxon>Roseospira</taxon>
    </lineage>
</organism>
<evidence type="ECO:0000256" key="5">
    <source>
        <dbReference type="SAM" id="Phobius"/>
    </source>
</evidence>
<feature type="domain" description="Lipopolysaccharide assembly protein A" evidence="6">
    <location>
        <begin position="24"/>
        <end position="80"/>
    </location>
</feature>
<feature type="transmembrane region" description="Helical" evidence="5">
    <location>
        <begin position="43"/>
        <end position="65"/>
    </location>
</feature>
<comment type="caution">
    <text evidence="7">The sequence shown here is derived from an EMBL/GenBank/DDBJ whole genome shotgun (WGS) entry which is preliminary data.</text>
</comment>
<sequence length="103" mass="11286">MFKILSLLIGVPIIVIAVMFAIYNQGPVTLDLRPFSSSLDMPVFWVVLGTLLIGVLLGMLMTWLAQGKYRAMARSYRSQAISLRTEADLARARAEAAEAKANA</sequence>
<dbReference type="InterPro" id="IPR010445">
    <property type="entry name" value="LapA_dom"/>
</dbReference>
<evidence type="ECO:0000313" key="8">
    <source>
        <dbReference type="Proteomes" id="UP000554286"/>
    </source>
</evidence>
<protein>
    <submittedName>
        <fullName evidence="7">Putative integral membrane protein</fullName>
    </submittedName>
</protein>
<proteinExistence type="predicted"/>
<reference evidence="7 8" key="1">
    <citation type="submission" date="2020-08" db="EMBL/GenBank/DDBJ databases">
        <title>Genome sequencing of Purple Non-Sulfur Bacteria from various extreme environments.</title>
        <authorList>
            <person name="Mayer M."/>
        </authorList>
    </citation>
    <scope>NUCLEOTIDE SEQUENCE [LARGE SCALE GENOMIC DNA]</scope>
    <source>
        <strain evidence="7 8">JA131</strain>
    </source>
</reference>
<dbReference type="Proteomes" id="UP000554286">
    <property type="component" value="Unassembled WGS sequence"/>
</dbReference>
<keyword evidence="8" id="KW-1185">Reference proteome</keyword>
<evidence type="ECO:0000313" key="7">
    <source>
        <dbReference type="EMBL" id="MBB4267560.1"/>
    </source>
</evidence>
<keyword evidence="4 5" id="KW-0472">Membrane</keyword>
<gene>
    <name evidence="7" type="ORF">GGD89_003206</name>
</gene>
<dbReference type="AlphaFoldDB" id="A0A7W6WAU4"/>
<name>A0A7W6WAU4_9PROT</name>
<keyword evidence="2 5" id="KW-0812">Transmembrane</keyword>
<keyword evidence="1" id="KW-1003">Cell membrane</keyword>
<keyword evidence="3 5" id="KW-1133">Transmembrane helix</keyword>
<dbReference type="GO" id="GO:0005886">
    <property type="term" value="C:plasma membrane"/>
    <property type="evidence" value="ECO:0007669"/>
    <property type="project" value="InterPro"/>
</dbReference>
<dbReference type="RefSeq" id="WP_184047140.1">
    <property type="nucleotide sequence ID" value="NZ_JACIGK010000029.1"/>
</dbReference>
<dbReference type="EMBL" id="JACIGK010000029">
    <property type="protein sequence ID" value="MBB4267560.1"/>
    <property type="molecule type" value="Genomic_DNA"/>
</dbReference>
<evidence type="ECO:0000256" key="3">
    <source>
        <dbReference type="ARBA" id="ARBA00022989"/>
    </source>
</evidence>
<feature type="transmembrane region" description="Helical" evidence="5">
    <location>
        <begin position="5"/>
        <end position="23"/>
    </location>
</feature>
<evidence type="ECO:0000256" key="1">
    <source>
        <dbReference type="ARBA" id="ARBA00022475"/>
    </source>
</evidence>
<dbReference type="Pfam" id="PF06305">
    <property type="entry name" value="LapA_dom"/>
    <property type="match status" value="1"/>
</dbReference>
<accession>A0A7W6WAU4</accession>